<keyword evidence="9" id="KW-0676">Redox-active center</keyword>
<feature type="domain" description="Pyridine nucleotide-disulphide oxidoreductase dimerisation" evidence="11">
    <location>
        <begin position="338"/>
        <end position="446"/>
    </location>
</feature>
<evidence type="ECO:0000256" key="1">
    <source>
        <dbReference type="ARBA" id="ARBA00001974"/>
    </source>
</evidence>
<comment type="cofactor">
    <cofactor evidence="1">
        <name>FAD</name>
        <dbReference type="ChEBI" id="CHEBI:57692"/>
    </cofactor>
</comment>
<dbReference type="PIRSF" id="PIRSF000350">
    <property type="entry name" value="Mercury_reductase_MerA"/>
    <property type="match status" value="1"/>
</dbReference>
<dbReference type="InterPro" id="IPR023753">
    <property type="entry name" value="FAD/NAD-binding_dom"/>
</dbReference>
<dbReference type="EC" id="1.8.1.4" evidence="3"/>
<dbReference type="InterPro" id="IPR004099">
    <property type="entry name" value="Pyr_nucl-diS_OxRdtase_dimer"/>
</dbReference>
<dbReference type="GO" id="GO:0050660">
    <property type="term" value="F:flavin adenine dinucleotide binding"/>
    <property type="evidence" value="ECO:0007669"/>
    <property type="project" value="InterPro"/>
</dbReference>
<dbReference type="InterPro" id="IPR016156">
    <property type="entry name" value="FAD/NAD-linked_Rdtase_dimer_sf"/>
</dbReference>
<evidence type="ECO:0000313" key="13">
    <source>
        <dbReference type="EMBL" id="SVA19572.1"/>
    </source>
</evidence>
<dbReference type="EMBL" id="UINC01005172">
    <property type="protein sequence ID" value="SVA19572.1"/>
    <property type="molecule type" value="Genomic_DNA"/>
</dbReference>
<dbReference type="AlphaFoldDB" id="A0A381TU48"/>
<dbReference type="SUPFAM" id="SSF51905">
    <property type="entry name" value="FAD/NAD(P)-binding domain"/>
    <property type="match status" value="1"/>
</dbReference>
<dbReference type="InterPro" id="IPR050151">
    <property type="entry name" value="Class-I_Pyr_Nuc-Dis_Oxidored"/>
</dbReference>
<dbReference type="InterPro" id="IPR006258">
    <property type="entry name" value="Lipoamide_DH"/>
</dbReference>
<keyword evidence="6" id="KW-0560">Oxidoreductase</keyword>
<dbReference type="Gene3D" id="3.30.390.30">
    <property type="match status" value="1"/>
</dbReference>
<keyword evidence="8" id="KW-1015">Disulfide bond</keyword>
<dbReference type="NCBIfam" id="TIGR01350">
    <property type="entry name" value="lipoamide_DH"/>
    <property type="match status" value="1"/>
</dbReference>
<reference evidence="13" key="1">
    <citation type="submission" date="2018-05" db="EMBL/GenBank/DDBJ databases">
        <authorList>
            <person name="Lanie J.A."/>
            <person name="Ng W.-L."/>
            <person name="Kazmierczak K.M."/>
            <person name="Andrzejewski T.M."/>
            <person name="Davidsen T.M."/>
            <person name="Wayne K.J."/>
            <person name="Tettelin H."/>
            <person name="Glass J.I."/>
            <person name="Rusch D."/>
            <person name="Podicherti R."/>
            <person name="Tsui H.-C.T."/>
            <person name="Winkler M.E."/>
        </authorList>
    </citation>
    <scope>NUCLEOTIDE SEQUENCE</scope>
</reference>
<keyword evidence="5" id="KW-0274">FAD</keyword>
<comment type="similarity">
    <text evidence="2">Belongs to the class-I pyridine nucleotide-disulfide oxidoreductase family.</text>
</comment>
<comment type="catalytic activity">
    <reaction evidence="10">
        <text>N(6)-[(R)-dihydrolipoyl]-L-lysyl-[protein] + NAD(+) = N(6)-[(R)-lipoyl]-L-lysyl-[protein] + NADH + H(+)</text>
        <dbReference type="Rhea" id="RHEA:15045"/>
        <dbReference type="Rhea" id="RHEA-COMP:10474"/>
        <dbReference type="Rhea" id="RHEA-COMP:10475"/>
        <dbReference type="ChEBI" id="CHEBI:15378"/>
        <dbReference type="ChEBI" id="CHEBI:57540"/>
        <dbReference type="ChEBI" id="CHEBI:57945"/>
        <dbReference type="ChEBI" id="CHEBI:83099"/>
        <dbReference type="ChEBI" id="CHEBI:83100"/>
        <dbReference type="EC" id="1.8.1.4"/>
    </reaction>
</comment>
<evidence type="ECO:0000256" key="6">
    <source>
        <dbReference type="ARBA" id="ARBA00023002"/>
    </source>
</evidence>
<proteinExistence type="inferred from homology"/>
<protein>
    <recommendedName>
        <fullName evidence="3">dihydrolipoyl dehydrogenase</fullName>
        <ecNumber evidence="3">1.8.1.4</ecNumber>
    </recommendedName>
</protein>
<dbReference type="PRINTS" id="PR00411">
    <property type="entry name" value="PNDRDTASEI"/>
</dbReference>
<dbReference type="PRINTS" id="PR00368">
    <property type="entry name" value="FADPNR"/>
</dbReference>
<dbReference type="Gene3D" id="3.50.50.60">
    <property type="entry name" value="FAD/NAD(P)-binding domain"/>
    <property type="match status" value="2"/>
</dbReference>
<name>A0A381TU48_9ZZZZ</name>
<evidence type="ECO:0000259" key="12">
    <source>
        <dbReference type="Pfam" id="PF07992"/>
    </source>
</evidence>
<evidence type="ECO:0000259" key="11">
    <source>
        <dbReference type="Pfam" id="PF02852"/>
    </source>
</evidence>
<feature type="domain" description="FAD/NAD(P)-binding" evidence="12">
    <location>
        <begin position="6"/>
        <end position="319"/>
    </location>
</feature>
<evidence type="ECO:0000256" key="9">
    <source>
        <dbReference type="ARBA" id="ARBA00023284"/>
    </source>
</evidence>
<dbReference type="Pfam" id="PF07992">
    <property type="entry name" value="Pyr_redox_2"/>
    <property type="match status" value="1"/>
</dbReference>
<keyword evidence="4" id="KW-0285">Flavoprotein</keyword>
<evidence type="ECO:0000256" key="4">
    <source>
        <dbReference type="ARBA" id="ARBA00022630"/>
    </source>
</evidence>
<dbReference type="PANTHER" id="PTHR22912:SF160">
    <property type="entry name" value="DIHYDROLIPOYL DEHYDROGENASE"/>
    <property type="match status" value="1"/>
</dbReference>
<dbReference type="InterPro" id="IPR001100">
    <property type="entry name" value="Pyr_nuc-diS_OxRdtase"/>
</dbReference>
<gene>
    <name evidence="13" type="ORF">METZ01_LOCUS72426</name>
</gene>
<evidence type="ECO:0000256" key="5">
    <source>
        <dbReference type="ARBA" id="ARBA00022827"/>
    </source>
</evidence>
<evidence type="ECO:0000256" key="10">
    <source>
        <dbReference type="ARBA" id="ARBA00049187"/>
    </source>
</evidence>
<accession>A0A381TU48</accession>
<dbReference type="GO" id="GO:0006103">
    <property type="term" value="P:2-oxoglutarate metabolic process"/>
    <property type="evidence" value="ECO:0007669"/>
    <property type="project" value="TreeGrafter"/>
</dbReference>
<sequence length="463" mass="50056">MGNNKKIVVLGGGPGGYAAAFLAADKGMNVTLIDAGNKPGGVCLHRGCIPSKTLLHIAHLINETKEAKTWGIDFGEPKINLDDVRNWKNKIIDKMATGLTQLCKQRKVEFVSAKGNFKDSNTMEVDGKLHSFDYCVLATGSRPTQPFENIPPLIDSTDALELKSIPKRLLVVGGGYIGLEMGSVYAALGSQVTIVEMMKDILPGVDRDLVRPLHHRIKNQFEAILVNTKVKDFESKGSKVSVTFENESGIEQKEFDQALVSIGRRPNTENIGLDNTKVKLNDKGFVIANSQQKTEDPSILAIGDVIGGPMLAHKAAHEAKVAVEVLNGENSDFKNRVIPAVVFTDPEIAWAGLTENEAHAQGRNVKVVKFPWGASGRAQTLGRGEGLTKLLIDPESERIIGVGLTGPGAGELIAEGVLAIQTQTKAKELALSIHPHPTLSETMMETAEVFYGTATHIYKKKRS</sequence>
<dbReference type="Pfam" id="PF02852">
    <property type="entry name" value="Pyr_redox_dim"/>
    <property type="match status" value="1"/>
</dbReference>
<dbReference type="FunFam" id="3.30.390.30:FF:000001">
    <property type="entry name" value="Dihydrolipoyl dehydrogenase"/>
    <property type="match status" value="1"/>
</dbReference>
<evidence type="ECO:0000256" key="7">
    <source>
        <dbReference type="ARBA" id="ARBA00023027"/>
    </source>
</evidence>
<dbReference type="PROSITE" id="PS00076">
    <property type="entry name" value="PYRIDINE_REDOX_1"/>
    <property type="match status" value="1"/>
</dbReference>
<dbReference type="InterPro" id="IPR036188">
    <property type="entry name" value="FAD/NAD-bd_sf"/>
</dbReference>
<dbReference type="InterPro" id="IPR012999">
    <property type="entry name" value="Pyr_OxRdtase_I_AS"/>
</dbReference>
<organism evidence="13">
    <name type="scientific">marine metagenome</name>
    <dbReference type="NCBI Taxonomy" id="408172"/>
    <lineage>
        <taxon>unclassified sequences</taxon>
        <taxon>metagenomes</taxon>
        <taxon>ecological metagenomes</taxon>
    </lineage>
</organism>
<dbReference type="GO" id="GO:0004148">
    <property type="term" value="F:dihydrolipoyl dehydrogenase (NADH) activity"/>
    <property type="evidence" value="ECO:0007669"/>
    <property type="project" value="UniProtKB-EC"/>
</dbReference>
<dbReference type="PANTHER" id="PTHR22912">
    <property type="entry name" value="DISULFIDE OXIDOREDUCTASE"/>
    <property type="match status" value="1"/>
</dbReference>
<keyword evidence="7" id="KW-0520">NAD</keyword>
<evidence type="ECO:0000256" key="8">
    <source>
        <dbReference type="ARBA" id="ARBA00023157"/>
    </source>
</evidence>
<evidence type="ECO:0000256" key="2">
    <source>
        <dbReference type="ARBA" id="ARBA00007532"/>
    </source>
</evidence>
<dbReference type="SUPFAM" id="SSF55424">
    <property type="entry name" value="FAD/NAD-linked reductases, dimerisation (C-terminal) domain"/>
    <property type="match status" value="1"/>
</dbReference>
<evidence type="ECO:0000256" key="3">
    <source>
        <dbReference type="ARBA" id="ARBA00012608"/>
    </source>
</evidence>